<dbReference type="Gene3D" id="1.10.10.2910">
    <property type="match status" value="1"/>
</dbReference>
<organism evidence="2 3">
    <name type="scientific">Bombiscardovia coagulans</name>
    <dbReference type="NCBI Taxonomy" id="686666"/>
    <lineage>
        <taxon>Bacteria</taxon>
        <taxon>Bacillati</taxon>
        <taxon>Actinomycetota</taxon>
        <taxon>Actinomycetes</taxon>
        <taxon>Bifidobacteriales</taxon>
        <taxon>Bifidobacteriaceae</taxon>
        <taxon>Bombiscardovia</taxon>
    </lineage>
</organism>
<keyword evidence="3" id="KW-1185">Reference proteome</keyword>
<accession>A0A261ESI7</accession>
<evidence type="ECO:0000313" key="3">
    <source>
        <dbReference type="Proteomes" id="UP000216004"/>
    </source>
</evidence>
<dbReference type="InterPro" id="IPR052345">
    <property type="entry name" value="Rad_response_metalloprotease"/>
</dbReference>
<dbReference type="RefSeq" id="WP_094722390.1">
    <property type="nucleotide sequence ID" value="NZ_MWWS01000004.1"/>
</dbReference>
<dbReference type="InterPro" id="IPR010359">
    <property type="entry name" value="IrrE_HExxH"/>
</dbReference>
<reference evidence="2 3" key="1">
    <citation type="journal article" date="2017" name="BMC Genomics">
        <title>Comparative genomic and phylogenomic analyses of the Bifidobacteriaceae family.</title>
        <authorList>
            <person name="Lugli G.A."/>
            <person name="Milani C."/>
            <person name="Turroni F."/>
            <person name="Duranti S."/>
            <person name="Mancabelli L."/>
            <person name="Mangifesta M."/>
            <person name="Ferrario C."/>
            <person name="Modesto M."/>
            <person name="Mattarelli P."/>
            <person name="Jiri K."/>
            <person name="van Sinderen D."/>
            <person name="Ventura M."/>
        </authorList>
    </citation>
    <scope>NUCLEOTIDE SEQUENCE [LARGE SCALE GENOMIC DNA]</scope>
    <source>
        <strain evidence="2 3">DSM 22924</strain>
    </source>
</reference>
<comment type="caution">
    <text evidence="2">The sequence shown here is derived from an EMBL/GenBank/DDBJ whole genome shotgun (WGS) entry which is preliminary data.</text>
</comment>
<evidence type="ECO:0000259" key="1">
    <source>
        <dbReference type="Pfam" id="PF06114"/>
    </source>
</evidence>
<evidence type="ECO:0000313" key="2">
    <source>
        <dbReference type="EMBL" id="OZG49822.1"/>
    </source>
</evidence>
<dbReference type="EMBL" id="MWWS01000004">
    <property type="protein sequence ID" value="OZG49822.1"/>
    <property type="molecule type" value="Genomic_DNA"/>
</dbReference>
<proteinExistence type="predicted"/>
<dbReference type="OrthoDB" id="9794834at2"/>
<gene>
    <name evidence="2" type="ORF">BOCO_0339</name>
</gene>
<dbReference type="AlphaFoldDB" id="A0A261ESI7"/>
<name>A0A261ESI7_9BIFI</name>
<sequence>MNENKVMTYGDARKIARELAEDTLRNYWTPGKFPVDPIKIATAAGVEVYDSQLGTDLWGMLVGGDNSATMYLDIDQPSSRKRFSAAHELGHYMTHASADSFDGFTVKPIGSGEGYIDARSDENRGNVFEVIANEFAGSLLMPEKKFRELKESGNSDIDIANFFKVSVDAVSYRSKLLGLTCTP</sequence>
<feature type="domain" description="IrrE N-terminal-like" evidence="1">
    <location>
        <begin position="67"/>
        <end position="174"/>
    </location>
</feature>
<dbReference type="Proteomes" id="UP000216004">
    <property type="component" value="Unassembled WGS sequence"/>
</dbReference>
<dbReference type="PANTHER" id="PTHR43236:SF1">
    <property type="entry name" value="BLL7220 PROTEIN"/>
    <property type="match status" value="1"/>
</dbReference>
<dbReference type="Pfam" id="PF06114">
    <property type="entry name" value="Peptidase_M78"/>
    <property type="match status" value="1"/>
</dbReference>
<protein>
    <recommendedName>
        <fullName evidence="1">IrrE N-terminal-like domain-containing protein</fullName>
    </recommendedName>
</protein>
<dbReference type="PANTHER" id="PTHR43236">
    <property type="entry name" value="ANTITOXIN HIGA1"/>
    <property type="match status" value="1"/>
</dbReference>